<dbReference type="PANTHER" id="PTHR13696:SF69">
    <property type="entry name" value="PLASMID PARTITIONING PROTEIN-RELATED"/>
    <property type="match status" value="1"/>
</dbReference>
<dbReference type="STRING" id="330734.ABA45_05310"/>
<sequence>MRIWAVANQKGGVGKTTTVVALGDLLASRGKRVLMLDMDPHGSLTSWFGYDPDSLKHSLFDLFQHQGKVPEGLPAQLITDTGVANLSLLPASTAMATLERRMTGVEGMGLLISRALAQLWDDFDYVLLDNTPTLGVLMVNSLAAASHLIIPVQTEFLAIKGLERMLHTLHMISRSQKNPLSYTIVPTLFDRRTQASNKSLNLLRDTYPHQLWRFAIPVDTKFRDASESGLVPSAVDAKTHGVRAYHRLLDDLLAQTGTWLEPSGG</sequence>
<dbReference type="CDD" id="cd02042">
    <property type="entry name" value="ParAB_family"/>
    <property type="match status" value="1"/>
</dbReference>
<organism evidence="2 3">
    <name type="scientific">Marinobacter psychrophilus</name>
    <dbReference type="NCBI Taxonomy" id="330734"/>
    <lineage>
        <taxon>Bacteria</taxon>
        <taxon>Pseudomonadati</taxon>
        <taxon>Pseudomonadota</taxon>
        <taxon>Gammaproteobacteria</taxon>
        <taxon>Pseudomonadales</taxon>
        <taxon>Marinobacteraceae</taxon>
        <taxon>Marinobacter</taxon>
    </lineage>
</organism>
<protein>
    <submittedName>
        <fullName evidence="2">Cobalamin biosynthesis protein CobQ</fullName>
    </submittedName>
</protein>
<dbReference type="Gene3D" id="3.40.50.300">
    <property type="entry name" value="P-loop containing nucleotide triphosphate hydrolases"/>
    <property type="match status" value="1"/>
</dbReference>
<dbReference type="InterPro" id="IPR050678">
    <property type="entry name" value="DNA_Partitioning_ATPase"/>
</dbReference>
<dbReference type="Proteomes" id="UP000036406">
    <property type="component" value="Chromosome"/>
</dbReference>
<keyword evidence="3" id="KW-1185">Reference proteome</keyword>
<gene>
    <name evidence="2" type="ORF">ABA45_05310</name>
</gene>
<dbReference type="AlphaFoldDB" id="A0A0H4I2N2"/>
<evidence type="ECO:0000313" key="2">
    <source>
        <dbReference type="EMBL" id="AKO51910.1"/>
    </source>
</evidence>
<evidence type="ECO:0000313" key="3">
    <source>
        <dbReference type="Proteomes" id="UP000036406"/>
    </source>
</evidence>
<dbReference type="RefSeq" id="WP_048384613.1">
    <property type="nucleotide sequence ID" value="NZ_CP011494.1"/>
</dbReference>
<dbReference type="PIRSF" id="PIRSF009320">
    <property type="entry name" value="Nuc_binding_HP_1000"/>
    <property type="match status" value="1"/>
</dbReference>
<dbReference type="KEGG" id="mpq:ABA45_05310"/>
<dbReference type="EMBL" id="CP011494">
    <property type="protein sequence ID" value="AKO51910.1"/>
    <property type="molecule type" value="Genomic_DNA"/>
</dbReference>
<dbReference type="Pfam" id="PF13614">
    <property type="entry name" value="AAA_31"/>
    <property type="match status" value="1"/>
</dbReference>
<dbReference type="SUPFAM" id="SSF52540">
    <property type="entry name" value="P-loop containing nucleoside triphosphate hydrolases"/>
    <property type="match status" value="1"/>
</dbReference>
<name>A0A0H4I2N2_9GAMM</name>
<accession>A0A0H4I2N2</accession>
<dbReference type="PATRIC" id="fig|330734.3.peg.1124"/>
<dbReference type="InterPro" id="IPR027417">
    <property type="entry name" value="P-loop_NTPase"/>
</dbReference>
<dbReference type="PANTHER" id="PTHR13696">
    <property type="entry name" value="P-LOOP CONTAINING NUCLEOSIDE TRIPHOSPHATE HYDROLASE"/>
    <property type="match status" value="1"/>
</dbReference>
<reference evidence="2 3" key="1">
    <citation type="submission" date="2015-05" db="EMBL/GenBank/DDBJ databases">
        <title>Complete genome of Marinobacter psychrophilus strain 20041T isolated from sea-ice of the Canadian Basin.</title>
        <authorList>
            <person name="Song L."/>
            <person name="Ren L."/>
            <person name="Yu Y."/>
            <person name="Wang X."/>
        </authorList>
    </citation>
    <scope>NUCLEOTIDE SEQUENCE [LARGE SCALE GENOMIC DNA]</scope>
    <source>
        <strain evidence="2 3">20041</strain>
    </source>
</reference>
<dbReference type="InterPro" id="IPR025669">
    <property type="entry name" value="AAA_dom"/>
</dbReference>
<proteinExistence type="predicted"/>
<feature type="domain" description="AAA" evidence="1">
    <location>
        <begin position="1"/>
        <end position="180"/>
    </location>
</feature>
<evidence type="ECO:0000259" key="1">
    <source>
        <dbReference type="Pfam" id="PF13614"/>
    </source>
</evidence>